<proteinExistence type="predicted"/>
<organism evidence="2 3">
    <name type="scientific">Flavobacterium kayseriense</name>
    <dbReference type="NCBI Taxonomy" id="2764714"/>
    <lineage>
        <taxon>Bacteria</taxon>
        <taxon>Pseudomonadati</taxon>
        <taxon>Bacteroidota</taxon>
        <taxon>Flavobacteriia</taxon>
        <taxon>Flavobacteriales</taxon>
        <taxon>Flavobacteriaceae</taxon>
        <taxon>Flavobacterium</taxon>
    </lineage>
</organism>
<reference evidence="2 3" key="1">
    <citation type="submission" date="2020-08" db="EMBL/GenBank/DDBJ databases">
        <title>Description of novel Flavobacterium F-380 isolate.</title>
        <authorList>
            <person name="Saticioglu I.B."/>
            <person name="Duman M."/>
            <person name="Altun S."/>
        </authorList>
    </citation>
    <scope>NUCLEOTIDE SEQUENCE [LARGE SCALE GENOMIC DNA]</scope>
    <source>
        <strain evidence="2 3">F-380</strain>
    </source>
</reference>
<protein>
    <submittedName>
        <fullName evidence="2">Uncharacterized protein</fullName>
    </submittedName>
</protein>
<keyword evidence="3" id="KW-1185">Reference proteome</keyword>
<evidence type="ECO:0000313" key="3">
    <source>
        <dbReference type="Proteomes" id="UP000629963"/>
    </source>
</evidence>
<feature type="transmembrane region" description="Helical" evidence="1">
    <location>
        <begin position="34"/>
        <end position="54"/>
    </location>
</feature>
<dbReference type="Proteomes" id="UP000629963">
    <property type="component" value="Unassembled WGS sequence"/>
</dbReference>
<feature type="transmembrane region" description="Helical" evidence="1">
    <location>
        <begin position="5"/>
        <end position="28"/>
    </location>
</feature>
<name>A0ABR7J8Z5_9FLAO</name>
<sequence>MKKTIFYASIITALYLIYIIINIFVYHYDKLNNYGNGFLIGKIVLLLIFGFVVYRTNPFKQKSENRR</sequence>
<comment type="caution">
    <text evidence="2">The sequence shown here is derived from an EMBL/GenBank/DDBJ whole genome shotgun (WGS) entry which is preliminary data.</text>
</comment>
<evidence type="ECO:0000313" key="2">
    <source>
        <dbReference type="EMBL" id="MBC5841951.1"/>
    </source>
</evidence>
<keyword evidence="1" id="KW-0472">Membrane</keyword>
<keyword evidence="1" id="KW-1133">Transmembrane helix</keyword>
<keyword evidence="1" id="KW-0812">Transmembrane</keyword>
<accession>A0ABR7J8Z5</accession>
<dbReference type="EMBL" id="JACRUJ010000003">
    <property type="protein sequence ID" value="MBC5841951.1"/>
    <property type="molecule type" value="Genomic_DNA"/>
</dbReference>
<evidence type="ECO:0000256" key="1">
    <source>
        <dbReference type="SAM" id="Phobius"/>
    </source>
</evidence>
<dbReference type="RefSeq" id="WP_187010446.1">
    <property type="nucleotide sequence ID" value="NZ_JACRUI010000003.1"/>
</dbReference>
<gene>
    <name evidence="2" type="ORF">H8R23_11080</name>
</gene>